<accession>A0AAE9KPC1</accession>
<dbReference type="InterPro" id="IPR043038">
    <property type="entry name" value="VbhA_sf"/>
</dbReference>
<reference evidence="2" key="1">
    <citation type="submission" date="2022-04" db="EMBL/GenBank/DDBJ databases">
        <title>Genomic mining of Alcaligenes faecalis D334 producing ectoin and derivatives.</title>
        <authorList>
            <person name="Doan V.T."/>
            <person name="Quach N.T."/>
            <person name="Vu T.-H.-N."/>
            <person name="Phi Q.-T."/>
        </authorList>
    </citation>
    <scope>NUCLEOTIDE SEQUENCE</scope>
    <source>
        <strain evidence="2">D334</strain>
    </source>
</reference>
<dbReference type="Pfam" id="PF18495">
    <property type="entry name" value="VbhA"/>
    <property type="match status" value="1"/>
</dbReference>
<evidence type="ECO:0000313" key="3">
    <source>
        <dbReference type="Proteomes" id="UP000830925"/>
    </source>
</evidence>
<gene>
    <name evidence="2" type="ORF">MXF72_16675</name>
</gene>
<dbReference type="Gene3D" id="1.10.8.1050">
    <property type="entry name" value="Antitoxin VbhA-like"/>
    <property type="match status" value="1"/>
</dbReference>
<dbReference type="Proteomes" id="UP000830925">
    <property type="component" value="Chromosome"/>
</dbReference>
<dbReference type="EMBL" id="CP095873">
    <property type="protein sequence ID" value="UPL21005.1"/>
    <property type="molecule type" value="Genomic_DNA"/>
</dbReference>
<proteinExistence type="predicted"/>
<dbReference type="InterPro" id="IPR041535">
    <property type="entry name" value="VbhA"/>
</dbReference>
<sequence>MKKIELQAASEAARASVELEGFTVPKNALAESEKYIEGEISFKELIGYLYGQALSKSREKI</sequence>
<evidence type="ECO:0000259" key="1">
    <source>
        <dbReference type="Pfam" id="PF18495"/>
    </source>
</evidence>
<dbReference type="InterPro" id="IPR033788">
    <property type="entry name" value="VbhA-like"/>
</dbReference>
<evidence type="ECO:0000313" key="2">
    <source>
        <dbReference type="EMBL" id="UPL21005.1"/>
    </source>
</evidence>
<feature type="domain" description="Antitoxin VbhA" evidence="1">
    <location>
        <begin position="8"/>
        <end position="46"/>
    </location>
</feature>
<dbReference type="RefSeq" id="WP_247966032.1">
    <property type="nucleotide sequence ID" value="NZ_CP095873.1"/>
</dbReference>
<protein>
    <submittedName>
        <fullName evidence="2">Antitoxin VbhA family protein</fullName>
    </submittedName>
</protein>
<name>A0AAE9KPC1_ALCFA</name>
<dbReference type="CDD" id="cd11586">
    <property type="entry name" value="VbhA_like"/>
    <property type="match status" value="1"/>
</dbReference>
<dbReference type="AlphaFoldDB" id="A0AAE9KPC1"/>
<organism evidence="2 3">
    <name type="scientific">Alcaligenes faecalis</name>
    <dbReference type="NCBI Taxonomy" id="511"/>
    <lineage>
        <taxon>Bacteria</taxon>
        <taxon>Pseudomonadati</taxon>
        <taxon>Pseudomonadota</taxon>
        <taxon>Betaproteobacteria</taxon>
        <taxon>Burkholderiales</taxon>
        <taxon>Alcaligenaceae</taxon>
        <taxon>Alcaligenes</taxon>
    </lineage>
</organism>